<dbReference type="STRING" id="4558.A0A1B6P9Q6"/>
<dbReference type="EMBL" id="CM000768">
    <property type="protein sequence ID" value="KXG22321.1"/>
    <property type="molecule type" value="Genomic_DNA"/>
</dbReference>
<dbReference type="PROSITE" id="PS51257">
    <property type="entry name" value="PROKAR_LIPOPROTEIN"/>
    <property type="match status" value="1"/>
</dbReference>
<dbReference type="InParanoid" id="A0A1B6P9Q6"/>
<feature type="transmembrane region" description="Helical" evidence="1">
    <location>
        <begin position="12"/>
        <end position="34"/>
    </location>
</feature>
<proteinExistence type="predicted"/>
<evidence type="ECO:0000313" key="3">
    <source>
        <dbReference type="Proteomes" id="UP000000768"/>
    </source>
</evidence>
<accession>A0A1B6P9Q6</accession>
<protein>
    <submittedName>
        <fullName evidence="2">Uncharacterized protein</fullName>
    </submittedName>
</protein>
<organism evidence="2 3">
    <name type="scientific">Sorghum bicolor</name>
    <name type="common">Sorghum</name>
    <name type="synonym">Sorghum vulgare</name>
    <dbReference type="NCBI Taxonomy" id="4558"/>
    <lineage>
        <taxon>Eukaryota</taxon>
        <taxon>Viridiplantae</taxon>
        <taxon>Streptophyta</taxon>
        <taxon>Embryophyta</taxon>
        <taxon>Tracheophyta</taxon>
        <taxon>Spermatophyta</taxon>
        <taxon>Magnoliopsida</taxon>
        <taxon>Liliopsida</taxon>
        <taxon>Poales</taxon>
        <taxon>Poaceae</taxon>
        <taxon>PACMAD clade</taxon>
        <taxon>Panicoideae</taxon>
        <taxon>Andropogonodae</taxon>
        <taxon>Andropogoneae</taxon>
        <taxon>Sorghinae</taxon>
        <taxon>Sorghum</taxon>
    </lineage>
</organism>
<name>A0A1B6P9Q6_SORBI</name>
<dbReference type="Gramene" id="KXG22321">
    <property type="protein sequence ID" value="KXG22321"/>
    <property type="gene ID" value="SORBI_3009G193200"/>
</dbReference>
<reference evidence="3" key="2">
    <citation type="journal article" date="2018" name="Plant J.">
        <title>The Sorghum bicolor reference genome: improved assembly, gene annotations, a transcriptome atlas, and signatures of genome organization.</title>
        <authorList>
            <person name="McCormick R.F."/>
            <person name="Truong S.K."/>
            <person name="Sreedasyam A."/>
            <person name="Jenkins J."/>
            <person name="Shu S."/>
            <person name="Sims D."/>
            <person name="Kennedy M."/>
            <person name="Amirebrahimi M."/>
            <person name="Weers B.D."/>
            <person name="McKinley B."/>
            <person name="Mattison A."/>
            <person name="Morishige D.T."/>
            <person name="Grimwood J."/>
            <person name="Schmutz J."/>
            <person name="Mullet J.E."/>
        </authorList>
    </citation>
    <scope>NUCLEOTIDE SEQUENCE [LARGE SCALE GENOMIC DNA]</scope>
    <source>
        <strain evidence="3">cv. BTx623</strain>
    </source>
</reference>
<gene>
    <name evidence="2" type="ORF">SORBI_3009G193200</name>
</gene>
<evidence type="ECO:0000256" key="1">
    <source>
        <dbReference type="SAM" id="Phobius"/>
    </source>
</evidence>
<dbReference type="AlphaFoldDB" id="A0A1B6P9Q6"/>
<keyword evidence="1" id="KW-0472">Membrane</keyword>
<evidence type="ECO:0000313" key="2">
    <source>
        <dbReference type="EMBL" id="KXG22321.1"/>
    </source>
</evidence>
<keyword evidence="1" id="KW-1133">Transmembrane helix</keyword>
<reference evidence="2 3" key="1">
    <citation type="journal article" date="2009" name="Nature">
        <title>The Sorghum bicolor genome and the diversification of grasses.</title>
        <authorList>
            <person name="Paterson A.H."/>
            <person name="Bowers J.E."/>
            <person name="Bruggmann R."/>
            <person name="Dubchak I."/>
            <person name="Grimwood J."/>
            <person name="Gundlach H."/>
            <person name="Haberer G."/>
            <person name="Hellsten U."/>
            <person name="Mitros T."/>
            <person name="Poliakov A."/>
            <person name="Schmutz J."/>
            <person name="Spannagl M."/>
            <person name="Tang H."/>
            <person name="Wang X."/>
            <person name="Wicker T."/>
            <person name="Bharti A.K."/>
            <person name="Chapman J."/>
            <person name="Feltus F.A."/>
            <person name="Gowik U."/>
            <person name="Grigoriev I.V."/>
            <person name="Lyons E."/>
            <person name="Maher C.A."/>
            <person name="Martis M."/>
            <person name="Narechania A."/>
            <person name="Otillar R.P."/>
            <person name="Penning B.W."/>
            <person name="Salamov A.A."/>
            <person name="Wang Y."/>
            <person name="Zhang L."/>
            <person name="Carpita N.C."/>
            <person name="Freeling M."/>
            <person name="Gingle A.R."/>
            <person name="Hash C.T."/>
            <person name="Keller B."/>
            <person name="Klein P."/>
            <person name="Kresovich S."/>
            <person name="McCann M.C."/>
            <person name="Ming R."/>
            <person name="Peterson D.G."/>
            <person name="Mehboob-ur-Rahman"/>
            <person name="Ware D."/>
            <person name="Westhoff P."/>
            <person name="Mayer K.F."/>
            <person name="Messing J."/>
            <person name="Rokhsar D.S."/>
        </authorList>
    </citation>
    <scope>NUCLEOTIDE SEQUENCE [LARGE SCALE GENOMIC DNA]</scope>
    <source>
        <strain evidence="3">cv. BTx623</strain>
    </source>
</reference>
<sequence length="157" mass="16934">MGRHDLSSSQMIRAPLSFGTILFFFSLLSCPLPLHSSRSLRHHLLLRSQNLTPTPLLQRGSSCDAPLCRTRRYISVRASAAQLAAAGVATAQLPELGCFCLFFTPASVSEFAEVSECVSVAGVEEEAVGFVTGKRKATEVAHAQVLEKYCSERGYGG</sequence>
<dbReference type="Proteomes" id="UP000000768">
    <property type="component" value="Chromosome 9"/>
</dbReference>
<keyword evidence="1" id="KW-0812">Transmembrane</keyword>
<keyword evidence="3" id="KW-1185">Reference proteome</keyword>